<dbReference type="AlphaFoldDB" id="A0A2P2LYM6"/>
<dbReference type="EMBL" id="GGEC01042584">
    <property type="protein sequence ID" value="MBX23068.1"/>
    <property type="molecule type" value="Transcribed_RNA"/>
</dbReference>
<feature type="signal peptide" evidence="1">
    <location>
        <begin position="1"/>
        <end position="15"/>
    </location>
</feature>
<feature type="chain" id="PRO_5015103213" evidence="1">
    <location>
        <begin position="16"/>
        <end position="53"/>
    </location>
</feature>
<proteinExistence type="predicted"/>
<protein>
    <submittedName>
        <fullName evidence="2">Ubiquitin</fullName>
    </submittedName>
</protein>
<name>A0A2P2LYM6_RHIMU</name>
<sequence>MRKCLFSFLPSHVLALRPGQPVITSCFENDTPSHPTERKRETLLLPPGLHIKL</sequence>
<accession>A0A2P2LYM6</accession>
<evidence type="ECO:0000313" key="2">
    <source>
        <dbReference type="EMBL" id="MBX23068.1"/>
    </source>
</evidence>
<reference evidence="2" key="1">
    <citation type="submission" date="2018-02" db="EMBL/GenBank/DDBJ databases">
        <title>Rhizophora mucronata_Transcriptome.</title>
        <authorList>
            <person name="Meera S.P."/>
            <person name="Sreeshan A."/>
            <person name="Augustine A."/>
        </authorList>
    </citation>
    <scope>NUCLEOTIDE SEQUENCE</scope>
    <source>
        <tissue evidence="2">Leaf</tissue>
    </source>
</reference>
<organism evidence="2">
    <name type="scientific">Rhizophora mucronata</name>
    <name type="common">Asiatic mangrove</name>
    <dbReference type="NCBI Taxonomy" id="61149"/>
    <lineage>
        <taxon>Eukaryota</taxon>
        <taxon>Viridiplantae</taxon>
        <taxon>Streptophyta</taxon>
        <taxon>Embryophyta</taxon>
        <taxon>Tracheophyta</taxon>
        <taxon>Spermatophyta</taxon>
        <taxon>Magnoliopsida</taxon>
        <taxon>eudicotyledons</taxon>
        <taxon>Gunneridae</taxon>
        <taxon>Pentapetalae</taxon>
        <taxon>rosids</taxon>
        <taxon>fabids</taxon>
        <taxon>Malpighiales</taxon>
        <taxon>Rhizophoraceae</taxon>
        <taxon>Rhizophora</taxon>
    </lineage>
</organism>
<evidence type="ECO:0000256" key="1">
    <source>
        <dbReference type="SAM" id="SignalP"/>
    </source>
</evidence>
<keyword evidence="1" id="KW-0732">Signal</keyword>